<dbReference type="Proteomes" id="UP000076863">
    <property type="component" value="Unassembled WGS sequence"/>
</dbReference>
<evidence type="ECO:0000313" key="1">
    <source>
        <dbReference type="EMBL" id="OAA33853.1"/>
    </source>
</evidence>
<organism evidence="1 2">
    <name type="scientific">Beauveria brongniartii RCEF 3172</name>
    <dbReference type="NCBI Taxonomy" id="1081107"/>
    <lineage>
        <taxon>Eukaryota</taxon>
        <taxon>Fungi</taxon>
        <taxon>Dikarya</taxon>
        <taxon>Ascomycota</taxon>
        <taxon>Pezizomycotina</taxon>
        <taxon>Sordariomycetes</taxon>
        <taxon>Hypocreomycetidae</taxon>
        <taxon>Hypocreales</taxon>
        <taxon>Cordycipitaceae</taxon>
        <taxon>Beauveria</taxon>
        <taxon>Beauveria brongniartii</taxon>
    </lineage>
</organism>
<dbReference type="GO" id="GO:0016301">
    <property type="term" value="F:kinase activity"/>
    <property type="evidence" value="ECO:0007669"/>
    <property type="project" value="UniProtKB-KW"/>
</dbReference>
<keyword evidence="1" id="KW-0418">Kinase</keyword>
<evidence type="ECO:0000313" key="2">
    <source>
        <dbReference type="Proteomes" id="UP000076863"/>
    </source>
</evidence>
<dbReference type="OrthoDB" id="5404599at2759"/>
<dbReference type="EMBL" id="AZHA01000088">
    <property type="protein sequence ID" value="OAA33853.1"/>
    <property type="molecule type" value="Genomic_DNA"/>
</dbReference>
<comment type="caution">
    <text evidence="1">The sequence shown here is derived from an EMBL/GenBank/DDBJ whole genome shotgun (WGS) entry which is preliminary data.</text>
</comment>
<protein>
    <submittedName>
        <fullName evidence="1">Protein kinase domain protein</fullName>
    </submittedName>
</protein>
<keyword evidence="2" id="KW-1185">Reference proteome</keyword>
<gene>
    <name evidence="1" type="ORF">BBO_09455</name>
</gene>
<name>A0A166VND5_9HYPO</name>
<keyword evidence="1" id="KW-0808">Transferase</keyword>
<proteinExistence type="predicted"/>
<sequence>MEFDDPDEYDITFPRRQIAWQLGSVVTQVQPTLILKKGAKARPLEMAAMNLIYEYAPSIPVPFIEGYDFRYRGGVAYYGELLMDYISGETLMAAWTKLDD</sequence>
<dbReference type="AlphaFoldDB" id="A0A166VND5"/>
<accession>A0A166VND5</accession>
<reference evidence="1 2" key="1">
    <citation type="journal article" date="2016" name="Genome Biol. Evol.">
        <title>Divergent and convergent evolution of fungal pathogenicity.</title>
        <authorList>
            <person name="Shang Y."/>
            <person name="Xiao G."/>
            <person name="Zheng P."/>
            <person name="Cen K."/>
            <person name="Zhan S."/>
            <person name="Wang C."/>
        </authorList>
    </citation>
    <scope>NUCLEOTIDE SEQUENCE [LARGE SCALE GENOMIC DNA]</scope>
    <source>
        <strain evidence="1 2">RCEF 3172</strain>
    </source>
</reference>